<keyword evidence="2" id="KW-0560">Oxidoreductase</keyword>
<dbReference type="Pfam" id="PF22725">
    <property type="entry name" value="GFO_IDH_MocA_C3"/>
    <property type="match status" value="1"/>
</dbReference>
<proteinExistence type="inferred from homology"/>
<dbReference type="AlphaFoldDB" id="A0A143C9W5"/>
<accession>A0A143C9W5</accession>
<organism evidence="5 6">
    <name type="scientific">Streptomyces qaidamensis</name>
    <dbReference type="NCBI Taxonomy" id="1783515"/>
    <lineage>
        <taxon>Bacteria</taxon>
        <taxon>Bacillati</taxon>
        <taxon>Actinomycetota</taxon>
        <taxon>Actinomycetes</taxon>
        <taxon>Kitasatosporales</taxon>
        <taxon>Streptomycetaceae</taxon>
        <taxon>Streptomyces</taxon>
        <taxon>Streptomyces aurantiacus group</taxon>
    </lineage>
</organism>
<dbReference type="SUPFAM" id="SSF51735">
    <property type="entry name" value="NAD(P)-binding Rossmann-fold domains"/>
    <property type="match status" value="1"/>
</dbReference>
<dbReference type="RefSeq" id="WP_062930043.1">
    <property type="nucleotide sequence ID" value="NZ_CP015098.1"/>
</dbReference>
<feature type="domain" description="Gfo/Idh/MocA-like oxidoreductase N-terminal" evidence="3">
    <location>
        <begin position="18"/>
        <end position="133"/>
    </location>
</feature>
<dbReference type="InterPro" id="IPR036291">
    <property type="entry name" value="NAD(P)-bd_dom_sf"/>
</dbReference>
<dbReference type="Proteomes" id="UP000076096">
    <property type="component" value="Chromosome"/>
</dbReference>
<dbReference type="STRING" id="1783515.A4E84_32970"/>
<comment type="similarity">
    <text evidence="1">Belongs to the Gfo/Idh/MocA family.</text>
</comment>
<dbReference type="PANTHER" id="PTHR22604:SF105">
    <property type="entry name" value="TRANS-1,2-DIHYDROBENZENE-1,2-DIOL DEHYDROGENASE"/>
    <property type="match status" value="1"/>
</dbReference>
<feature type="domain" description="GFO/IDH/MocA-like oxidoreductase" evidence="4">
    <location>
        <begin position="144"/>
        <end position="258"/>
    </location>
</feature>
<dbReference type="GO" id="GO:0016491">
    <property type="term" value="F:oxidoreductase activity"/>
    <property type="evidence" value="ECO:0007669"/>
    <property type="project" value="UniProtKB-KW"/>
</dbReference>
<dbReference type="SUPFAM" id="SSF55347">
    <property type="entry name" value="Glyceraldehyde-3-phosphate dehydrogenase-like, C-terminal domain"/>
    <property type="match status" value="1"/>
</dbReference>
<dbReference type="Gene3D" id="3.30.360.10">
    <property type="entry name" value="Dihydrodipicolinate Reductase, domain 2"/>
    <property type="match status" value="1"/>
</dbReference>
<evidence type="ECO:0000259" key="4">
    <source>
        <dbReference type="Pfam" id="PF22725"/>
    </source>
</evidence>
<dbReference type="InterPro" id="IPR055170">
    <property type="entry name" value="GFO_IDH_MocA-like_dom"/>
</dbReference>
<evidence type="ECO:0000256" key="1">
    <source>
        <dbReference type="ARBA" id="ARBA00010928"/>
    </source>
</evidence>
<sequence length="338" mass="36704">MTDRVVEEIAVADRESTLRWAIIGTGAISHHIAQDVTGLIGAELVAVASRNARRAGEFARLHGAAHAGSLSEVLRLGEVDVVYIATPHATHHEIARRALMAGKHVLIEKPATMDVAEAEDLRQLAQATHAFLMEAMWMKFNPAYRALIDFVQSGGIGAVRSVRASFGLPFPRDDSSRWNADLGGSALFDQGIYPLTLACDMLGAPTEITARGVREAGVDIAQHMTLEFGDGRYAQLASSMSEFVEPTAAVNGTDGWVEIPFPFWVATEFTTHLADPKTFLTSQTSQFEKQGNGYTPMLRAVQQAILDGAREHSLHTWNDTTAVLALLQSTATQITQNR</sequence>
<reference evidence="6" key="1">
    <citation type="submission" date="2016-04" db="EMBL/GenBank/DDBJ databases">
        <authorList>
            <person name="Zhang B."/>
        </authorList>
    </citation>
    <scope>NUCLEOTIDE SEQUENCE [LARGE SCALE GENOMIC DNA]</scope>
    <source>
        <strain evidence="6">S10</strain>
    </source>
</reference>
<dbReference type="InterPro" id="IPR050984">
    <property type="entry name" value="Gfo/Idh/MocA_domain"/>
</dbReference>
<evidence type="ECO:0000313" key="5">
    <source>
        <dbReference type="EMBL" id="AMW13890.1"/>
    </source>
</evidence>
<protein>
    <submittedName>
        <fullName evidence="5">Uncharacterized protein</fullName>
    </submittedName>
</protein>
<evidence type="ECO:0000256" key="2">
    <source>
        <dbReference type="ARBA" id="ARBA00023002"/>
    </source>
</evidence>
<dbReference type="PANTHER" id="PTHR22604">
    <property type="entry name" value="OXIDOREDUCTASES"/>
    <property type="match status" value="1"/>
</dbReference>
<dbReference type="KEGG" id="stsi:A4E84_32970"/>
<evidence type="ECO:0000259" key="3">
    <source>
        <dbReference type="Pfam" id="PF01408"/>
    </source>
</evidence>
<dbReference type="EMBL" id="CP015098">
    <property type="protein sequence ID" value="AMW13890.1"/>
    <property type="molecule type" value="Genomic_DNA"/>
</dbReference>
<dbReference type="Gene3D" id="3.40.50.720">
    <property type="entry name" value="NAD(P)-binding Rossmann-like Domain"/>
    <property type="match status" value="1"/>
</dbReference>
<dbReference type="GO" id="GO:0000166">
    <property type="term" value="F:nucleotide binding"/>
    <property type="evidence" value="ECO:0007669"/>
    <property type="project" value="InterPro"/>
</dbReference>
<evidence type="ECO:0000313" key="6">
    <source>
        <dbReference type="Proteomes" id="UP000076096"/>
    </source>
</evidence>
<dbReference type="InterPro" id="IPR000683">
    <property type="entry name" value="Gfo/Idh/MocA-like_OxRdtase_N"/>
</dbReference>
<gene>
    <name evidence="5" type="ORF">A4E84_32970</name>
</gene>
<name>A0A143C9W5_9ACTN</name>
<keyword evidence="6" id="KW-1185">Reference proteome</keyword>
<dbReference type="Pfam" id="PF01408">
    <property type="entry name" value="GFO_IDH_MocA"/>
    <property type="match status" value="1"/>
</dbReference>